<dbReference type="AlphaFoldDB" id="A0A7J8PTR5"/>
<gene>
    <name evidence="1" type="ORF">Gorai_009464</name>
</gene>
<sequence length="93" mass="10845">MLVLRYPRIGYLDTVDRLDLGAPSAGGYRDTTISGLQIGACWRYRDSNEYKKWLAYIFLNNSIYQCRIVACAIWAIWTAMNKAVYERDRQIQT</sequence>
<reference evidence="1 2" key="1">
    <citation type="journal article" date="2019" name="Genome Biol. Evol.">
        <title>Insights into the evolution of the New World diploid cottons (Gossypium, subgenus Houzingenia) based on genome sequencing.</title>
        <authorList>
            <person name="Grover C.E."/>
            <person name="Arick M.A. 2nd"/>
            <person name="Thrash A."/>
            <person name="Conover J.L."/>
            <person name="Sanders W.S."/>
            <person name="Peterson D.G."/>
            <person name="Frelichowski J.E."/>
            <person name="Scheffler J.A."/>
            <person name="Scheffler B.E."/>
            <person name="Wendel J.F."/>
        </authorList>
    </citation>
    <scope>NUCLEOTIDE SEQUENCE [LARGE SCALE GENOMIC DNA]</scope>
    <source>
        <strain evidence="1">8</strain>
        <tissue evidence="1">Leaf</tissue>
    </source>
</reference>
<protein>
    <submittedName>
        <fullName evidence="1">Uncharacterized protein</fullName>
    </submittedName>
</protein>
<proteinExistence type="predicted"/>
<comment type="caution">
    <text evidence="1">The sequence shown here is derived from an EMBL/GenBank/DDBJ whole genome shotgun (WGS) entry which is preliminary data.</text>
</comment>
<accession>A0A7J8PTR5</accession>
<evidence type="ECO:0000313" key="1">
    <source>
        <dbReference type="EMBL" id="MBA0592483.1"/>
    </source>
</evidence>
<dbReference type="Proteomes" id="UP000593578">
    <property type="component" value="Unassembled WGS sequence"/>
</dbReference>
<name>A0A7J8PTR5_GOSRA</name>
<dbReference type="EMBL" id="JABEZZ010000008">
    <property type="protein sequence ID" value="MBA0592483.1"/>
    <property type="molecule type" value="Genomic_DNA"/>
</dbReference>
<organism evidence="1 2">
    <name type="scientific">Gossypium raimondii</name>
    <name type="common">Peruvian cotton</name>
    <name type="synonym">Gossypium klotzschianum subsp. raimondii</name>
    <dbReference type="NCBI Taxonomy" id="29730"/>
    <lineage>
        <taxon>Eukaryota</taxon>
        <taxon>Viridiplantae</taxon>
        <taxon>Streptophyta</taxon>
        <taxon>Embryophyta</taxon>
        <taxon>Tracheophyta</taxon>
        <taxon>Spermatophyta</taxon>
        <taxon>Magnoliopsida</taxon>
        <taxon>eudicotyledons</taxon>
        <taxon>Gunneridae</taxon>
        <taxon>Pentapetalae</taxon>
        <taxon>rosids</taxon>
        <taxon>malvids</taxon>
        <taxon>Malvales</taxon>
        <taxon>Malvaceae</taxon>
        <taxon>Malvoideae</taxon>
        <taxon>Gossypium</taxon>
    </lineage>
</organism>
<evidence type="ECO:0000313" key="2">
    <source>
        <dbReference type="Proteomes" id="UP000593578"/>
    </source>
</evidence>